<comment type="similarity">
    <text evidence="2 7 8">In the C-terminal section; belongs to the NAD synthetase family.</text>
</comment>
<comment type="caution">
    <text evidence="11">The sequence shown here is derived from an EMBL/GenBank/DDBJ whole genome shotgun (WGS) entry which is preliminary data.</text>
</comment>
<dbReference type="InterPro" id="IPR036526">
    <property type="entry name" value="C-N_Hydrolase_sf"/>
</dbReference>
<dbReference type="Gene3D" id="3.60.110.10">
    <property type="entry name" value="Carbon-nitrogen hydrolase"/>
    <property type="match status" value="1"/>
</dbReference>
<comment type="caution">
    <text evidence="7">Lacks conserved residue(s) required for the propagation of feature annotation.</text>
</comment>
<comment type="similarity">
    <text evidence="9">Belongs to the NAD synthetase family.</text>
</comment>
<dbReference type="PROSITE" id="PS50263">
    <property type="entry name" value="CN_HYDROLASE"/>
    <property type="match status" value="1"/>
</dbReference>
<comment type="function">
    <text evidence="7">Catalyzes the ATP-dependent amidation of deamido-NAD to form NAD. Uses L-glutamine as a nitrogen source.</text>
</comment>
<dbReference type="GO" id="GO:0003952">
    <property type="term" value="F:NAD+ synthase (glutamine-hydrolyzing) activity"/>
    <property type="evidence" value="ECO:0007669"/>
    <property type="project" value="UniProtKB-UniRule"/>
</dbReference>
<feature type="domain" description="CN hydrolase" evidence="10">
    <location>
        <begin position="1"/>
        <end position="262"/>
    </location>
</feature>
<dbReference type="GO" id="GO:0005737">
    <property type="term" value="C:cytoplasm"/>
    <property type="evidence" value="ECO:0007669"/>
    <property type="project" value="InterPro"/>
</dbReference>
<dbReference type="Gene3D" id="3.40.50.620">
    <property type="entry name" value="HUPs"/>
    <property type="match status" value="1"/>
</dbReference>
<comment type="catalytic activity">
    <reaction evidence="7 8">
        <text>deamido-NAD(+) + L-glutamine + ATP + H2O = L-glutamate + AMP + diphosphate + NAD(+) + H(+)</text>
        <dbReference type="Rhea" id="RHEA:24384"/>
        <dbReference type="ChEBI" id="CHEBI:15377"/>
        <dbReference type="ChEBI" id="CHEBI:15378"/>
        <dbReference type="ChEBI" id="CHEBI:29985"/>
        <dbReference type="ChEBI" id="CHEBI:30616"/>
        <dbReference type="ChEBI" id="CHEBI:33019"/>
        <dbReference type="ChEBI" id="CHEBI:57540"/>
        <dbReference type="ChEBI" id="CHEBI:58359"/>
        <dbReference type="ChEBI" id="CHEBI:58437"/>
        <dbReference type="ChEBI" id="CHEBI:456215"/>
        <dbReference type="EC" id="6.3.5.1"/>
    </reaction>
</comment>
<keyword evidence="5 7" id="KW-0067">ATP-binding</keyword>
<dbReference type="Pfam" id="PF00795">
    <property type="entry name" value="CN_hydrolase"/>
    <property type="match status" value="1"/>
</dbReference>
<evidence type="ECO:0000256" key="2">
    <source>
        <dbReference type="ARBA" id="ARBA00007145"/>
    </source>
</evidence>
<evidence type="ECO:0000313" key="12">
    <source>
        <dbReference type="Proteomes" id="UP000611723"/>
    </source>
</evidence>
<dbReference type="RefSeq" id="WP_201430329.1">
    <property type="nucleotide sequence ID" value="NZ_JAEQBW010000002.1"/>
</dbReference>
<dbReference type="PIRSF" id="PIRSF006630">
    <property type="entry name" value="NADS_GAT"/>
    <property type="match status" value="1"/>
</dbReference>
<evidence type="ECO:0000256" key="3">
    <source>
        <dbReference type="ARBA" id="ARBA00022598"/>
    </source>
</evidence>
<comment type="pathway">
    <text evidence="1 7 8">Cofactor biosynthesis; NAD(+) biosynthesis; NAD(+) from deamido-NAD(+) (L-Gln route): step 1/1.</text>
</comment>
<evidence type="ECO:0000256" key="7">
    <source>
        <dbReference type="HAMAP-Rule" id="MF_02090"/>
    </source>
</evidence>
<dbReference type="CDD" id="cd00553">
    <property type="entry name" value="NAD_synthase"/>
    <property type="match status" value="1"/>
</dbReference>
<feature type="binding site" evidence="7">
    <location>
        <position position="188"/>
    </location>
    <ligand>
        <name>L-glutamine</name>
        <dbReference type="ChEBI" id="CHEBI:58359"/>
    </ligand>
</feature>
<keyword evidence="3 7" id="KW-0436">Ligase</keyword>
<feature type="active site" description="For glutaminase activity" evidence="7">
    <location>
        <position position="109"/>
    </location>
</feature>
<name>A0A934WWZ5_9BACT</name>
<evidence type="ECO:0000256" key="8">
    <source>
        <dbReference type="PIRNR" id="PIRNR006630"/>
    </source>
</evidence>
<dbReference type="SUPFAM" id="SSF52402">
    <property type="entry name" value="Adenine nucleotide alpha hydrolases-like"/>
    <property type="match status" value="1"/>
</dbReference>
<evidence type="ECO:0000256" key="5">
    <source>
        <dbReference type="ARBA" id="ARBA00022840"/>
    </source>
</evidence>
<dbReference type="InterPro" id="IPR014445">
    <property type="entry name" value="Gln-dep_NAD_synthase"/>
</dbReference>
<keyword evidence="4 7" id="KW-0547">Nucleotide-binding</keyword>
<feature type="binding site" evidence="7">
    <location>
        <position position="574"/>
    </location>
    <ligand>
        <name>deamido-NAD(+)</name>
        <dbReference type="ChEBI" id="CHEBI:58437"/>
        <note>ligand shared between two neighboring subunits</note>
    </ligand>
</feature>
<dbReference type="GO" id="GO:0009435">
    <property type="term" value="P:NAD+ biosynthetic process"/>
    <property type="evidence" value="ECO:0007669"/>
    <property type="project" value="UniProtKB-UniRule"/>
</dbReference>
<dbReference type="InterPro" id="IPR003010">
    <property type="entry name" value="C-N_Hydrolase"/>
</dbReference>
<feature type="binding site" evidence="7">
    <location>
        <position position="451"/>
    </location>
    <ligand>
        <name>deamido-NAD(+)</name>
        <dbReference type="ChEBI" id="CHEBI:58437"/>
        <note>ligand shared between two neighboring subunits</note>
    </ligand>
</feature>
<feature type="binding site" evidence="7">
    <location>
        <position position="194"/>
    </location>
    <ligand>
        <name>L-glutamine</name>
        <dbReference type="ChEBI" id="CHEBI:58359"/>
    </ligand>
</feature>
<evidence type="ECO:0000256" key="4">
    <source>
        <dbReference type="ARBA" id="ARBA00022741"/>
    </source>
</evidence>
<feature type="active site" description="Nucleophile; for glutaminase activity" evidence="7">
    <location>
        <position position="161"/>
    </location>
</feature>
<dbReference type="GO" id="GO:0008795">
    <property type="term" value="F:NAD+ synthase activity"/>
    <property type="evidence" value="ECO:0007669"/>
    <property type="project" value="UniProtKB-UniRule"/>
</dbReference>
<feature type="active site" description="Proton acceptor; for glutaminase activity" evidence="7">
    <location>
        <position position="41"/>
    </location>
</feature>
<dbReference type="GO" id="GO:0004359">
    <property type="term" value="F:glutaminase activity"/>
    <property type="evidence" value="ECO:0007669"/>
    <property type="project" value="InterPro"/>
</dbReference>
<dbReference type="PANTHER" id="PTHR23090:SF9">
    <property type="entry name" value="GLUTAMINE-DEPENDENT NAD(+) SYNTHETASE"/>
    <property type="match status" value="1"/>
</dbReference>
<proteinExistence type="inferred from homology"/>
<feature type="binding site" evidence="7">
    <location>
        <position position="422"/>
    </location>
    <ligand>
        <name>deamido-NAD(+)</name>
        <dbReference type="ChEBI" id="CHEBI:58437"/>
        <note>ligand shared between two neighboring subunits</note>
    </ligand>
</feature>
<evidence type="ECO:0000256" key="9">
    <source>
        <dbReference type="RuleBase" id="RU003811"/>
    </source>
</evidence>
<evidence type="ECO:0000313" key="11">
    <source>
        <dbReference type="EMBL" id="MBK6264653.1"/>
    </source>
</evidence>
<dbReference type="GO" id="GO:0005524">
    <property type="term" value="F:ATP binding"/>
    <property type="evidence" value="ECO:0007669"/>
    <property type="project" value="UniProtKB-UniRule"/>
</dbReference>
<dbReference type="AlphaFoldDB" id="A0A934WWZ5"/>
<dbReference type="HAMAP" id="MF_02090">
    <property type="entry name" value="NadE_glutamine_dep"/>
    <property type="match status" value="1"/>
</dbReference>
<organism evidence="11 12">
    <name type="scientific">Marivirga aurantiaca</name>
    <dbReference type="NCBI Taxonomy" id="2802615"/>
    <lineage>
        <taxon>Bacteria</taxon>
        <taxon>Pseudomonadati</taxon>
        <taxon>Bacteroidota</taxon>
        <taxon>Cytophagia</taxon>
        <taxon>Cytophagales</taxon>
        <taxon>Marivirgaceae</taxon>
        <taxon>Marivirga</taxon>
    </lineage>
</organism>
<keyword evidence="6 7" id="KW-0520">NAD</keyword>
<sequence length="615" mass="70933">MKIAGATLNQTPLDWKGNSENIIHALEEARKEQIDLICFPELSICGYGCEDMFLSNWLWKKCFDILIEKILPNTKNIACAVGLPVKHEDNLYNCVAFIQNGELLHIIPKQNLANDGVHYEPRWFTPWKYSQQSNIHWKGKDYLMGDYIIEFANYKIGFEICEDAWRVDRPACRFMEKEVNLILNPSASHFAIGKSIIRQELVISSSKQYKCTYIYANLLGNEAGRMIYDGEVMIAKEGTLILKNQLLSFHDFQICCWDTNDETKEAELYEARSNEEFQHAVALALFDYLRKSKSNGFVLSLSGGADSSTCAILVAEMVRLGLKELGLARFLEKIHKKEWLNEITKNQQPEQFITHKLLTTAYQSTKNSGHNTYESARKLAKEIGAVFYHWGIDDEVETYTKKIEQSLNRQLSWERDDIALQNIQARARSPIIWMLANINNALLITTSNRSEGDVGYTTMDGDTSGSIAPIAAIDKFFIIQWLKWAENTLNYKSLGYVNKLQPSAELRPKGENQTDETDLMPYQLLLSIEKLAIEEKLSPVEVYEKLKEITPHEERNLKEAIIKFFKLWARNQWKRERLAPSFHLDTFNVDPKTWCRFPILSSGFQEELSILEKWN</sequence>
<evidence type="ECO:0000256" key="6">
    <source>
        <dbReference type="ARBA" id="ARBA00023027"/>
    </source>
</evidence>
<keyword evidence="12" id="KW-1185">Reference proteome</keyword>
<dbReference type="Proteomes" id="UP000611723">
    <property type="component" value="Unassembled WGS sequence"/>
</dbReference>
<dbReference type="InterPro" id="IPR014729">
    <property type="entry name" value="Rossmann-like_a/b/a_fold"/>
</dbReference>
<dbReference type="EC" id="6.3.5.1" evidence="7 8"/>
<evidence type="ECO:0000259" key="10">
    <source>
        <dbReference type="PROSITE" id="PS50263"/>
    </source>
</evidence>
<dbReference type="PANTHER" id="PTHR23090">
    <property type="entry name" value="NH 3 /GLUTAMINE-DEPENDENT NAD + SYNTHETASE"/>
    <property type="match status" value="1"/>
</dbReference>
<dbReference type="Pfam" id="PF02540">
    <property type="entry name" value="NAD_synthase"/>
    <property type="match status" value="1"/>
</dbReference>
<evidence type="ECO:0000256" key="1">
    <source>
        <dbReference type="ARBA" id="ARBA00005188"/>
    </source>
</evidence>
<dbReference type="NCBIfam" id="TIGR00552">
    <property type="entry name" value="nadE"/>
    <property type="match status" value="1"/>
</dbReference>
<dbReference type="EMBL" id="JAEQBW010000002">
    <property type="protein sequence ID" value="MBK6264653.1"/>
    <property type="molecule type" value="Genomic_DNA"/>
</dbReference>
<dbReference type="InterPro" id="IPR022310">
    <property type="entry name" value="NAD/GMP_synthase"/>
</dbReference>
<gene>
    <name evidence="7 11" type="primary">nadE</name>
    <name evidence="11" type="ORF">JKA74_06360</name>
</gene>
<dbReference type="CDD" id="cd07570">
    <property type="entry name" value="GAT_Gln-NAD-synth"/>
    <property type="match status" value="1"/>
</dbReference>
<accession>A0A934WWZ5</accession>
<reference evidence="11" key="1">
    <citation type="submission" date="2021-01" db="EMBL/GenBank/DDBJ databases">
        <title>Marivirga aurantiaca sp. nov., isolated from intertidal surface sediments.</title>
        <authorList>
            <person name="Zhang M."/>
        </authorList>
    </citation>
    <scope>NUCLEOTIDE SEQUENCE</scope>
    <source>
        <strain evidence="11">S37H4</strain>
    </source>
</reference>
<dbReference type="SUPFAM" id="SSF56317">
    <property type="entry name" value="Carbon-nitrogen hydrolase"/>
    <property type="match status" value="1"/>
</dbReference>
<feature type="binding site" evidence="7">
    <location>
        <position position="446"/>
    </location>
    <ligand>
        <name>ATP</name>
        <dbReference type="ChEBI" id="CHEBI:30616"/>
    </ligand>
</feature>
<dbReference type="InterPro" id="IPR003694">
    <property type="entry name" value="NAD_synthase"/>
</dbReference>
<protein>
    <recommendedName>
        <fullName evidence="7 8">Glutamine-dependent NAD(+) synthetase</fullName>
        <ecNumber evidence="7 8">6.3.5.1</ecNumber>
    </recommendedName>
    <alternativeName>
        <fullName evidence="7 8">NAD(+) synthase [glutamine-hydrolyzing]</fullName>
    </alternativeName>
</protein>